<evidence type="ECO:0000313" key="3">
    <source>
        <dbReference type="Proteomes" id="UP000633943"/>
    </source>
</evidence>
<dbReference type="Pfam" id="PF11120">
    <property type="entry name" value="CBP_BcsF"/>
    <property type="match status" value="1"/>
</dbReference>
<keyword evidence="1" id="KW-0812">Transmembrane</keyword>
<name>A0ABX1NTK7_9RHOO</name>
<dbReference type="InterPro" id="IPR019995">
    <property type="entry name" value="Cellulose_BcsF/YhjT"/>
</dbReference>
<organism evidence="2 3">
    <name type="scientific">Aromatoleum bremense</name>
    <dbReference type="NCBI Taxonomy" id="76115"/>
    <lineage>
        <taxon>Bacteria</taxon>
        <taxon>Pseudomonadati</taxon>
        <taxon>Pseudomonadota</taxon>
        <taxon>Betaproteobacteria</taxon>
        <taxon>Rhodocyclales</taxon>
        <taxon>Rhodocyclaceae</taxon>
        <taxon>Aromatoleum</taxon>
    </lineage>
</organism>
<reference evidence="2 3" key="1">
    <citation type="submission" date="2019-12" db="EMBL/GenBank/DDBJ databases">
        <title>Comparative genomics gives insights into the taxonomy of the Azoarcus-Aromatoleum group and reveals separate origins of nif in the plant-associated Azoarcus and non-plant-associated Aromatoleum sub-groups.</title>
        <authorList>
            <person name="Lafos M."/>
            <person name="Maluk M."/>
            <person name="Batista M."/>
            <person name="Junghare M."/>
            <person name="Carmona M."/>
            <person name="Faoro H."/>
            <person name="Cruz L.M."/>
            <person name="Battistoni F."/>
            <person name="De Souza E."/>
            <person name="Pedrosa F."/>
            <person name="Chen W.-M."/>
            <person name="Poole P.S."/>
            <person name="Dixon R.A."/>
            <person name="James E.K."/>
        </authorList>
    </citation>
    <scope>NUCLEOTIDE SEQUENCE [LARGE SCALE GENOMIC DNA]</scope>
    <source>
        <strain evidence="2 3">PbN1</strain>
    </source>
</reference>
<feature type="transmembrane region" description="Helical" evidence="1">
    <location>
        <begin position="6"/>
        <end position="25"/>
    </location>
</feature>
<keyword evidence="3" id="KW-1185">Reference proteome</keyword>
<sequence>MNYAELLQVVAVVCVLTTALVLLAGELRRTLREWIERCLPPRHLRARGVRRRQAGTAENGDAHE</sequence>
<keyword evidence="1" id="KW-0472">Membrane</keyword>
<dbReference type="Proteomes" id="UP000633943">
    <property type="component" value="Unassembled WGS sequence"/>
</dbReference>
<evidence type="ECO:0000256" key="1">
    <source>
        <dbReference type="SAM" id="Phobius"/>
    </source>
</evidence>
<dbReference type="EMBL" id="WTVP01000014">
    <property type="protein sequence ID" value="NMG15345.1"/>
    <property type="molecule type" value="Genomic_DNA"/>
</dbReference>
<comment type="caution">
    <text evidence="2">The sequence shown here is derived from an EMBL/GenBank/DDBJ whole genome shotgun (WGS) entry which is preliminary data.</text>
</comment>
<gene>
    <name evidence="2" type="primary">bcsF</name>
    <name evidence="2" type="ORF">GPA24_07275</name>
</gene>
<keyword evidence="1" id="KW-1133">Transmembrane helix</keyword>
<proteinExistence type="predicted"/>
<evidence type="ECO:0000313" key="2">
    <source>
        <dbReference type="EMBL" id="NMG15345.1"/>
    </source>
</evidence>
<accession>A0ABX1NTK7</accession>
<dbReference type="RefSeq" id="WP_169202029.1">
    <property type="nucleotide sequence ID" value="NZ_CP059467.1"/>
</dbReference>
<protein>
    <submittedName>
        <fullName evidence="2">Cellulose biosynthesis protein BcsF</fullName>
    </submittedName>
</protein>